<accession>A0A0N5BYT9</accession>
<name>A0A0N5BYT9_STREA</name>
<proteinExistence type="predicted"/>
<evidence type="ECO:0000256" key="1">
    <source>
        <dbReference type="SAM" id="MobiDB-lite"/>
    </source>
</evidence>
<feature type="region of interest" description="Disordered" evidence="1">
    <location>
        <begin position="53"/>
        <end position="77"/>
    </location>
</feature>
<feature type="region of interest" description="Disordered" evidence="1">
    <location>
        <begin position="13"/>
        <end position="38"/>
    </location>
</feature>
<reference evidence="3" key="1">
    <citation type="submission" date="2017-02" db="UniProtKB">
        <authorList>
            <consortium name="WormBaseParasite"/>
        </authorList>
    </citation>
    <scope>IDENTIFICATION</scope>
</reference>
<evidence type="ECO:0000313" key="2">
    <source>
        <dbReference type="Proteomes" id="UP000046392"/>
    </source>
</evidence>
<dbReference type="WBParaSite" id="SPAL_0001093700.1">
    <property type="protein sequence ID" value="SPAL_0001093700.1"/>
    <property type="gene ID" value="SPAL_0001093700"/>
</dbReference>
<dbReference type="AlphaFoldDB" id="A0A0N5BYT9"/>
<keyword evidence="2" id="KW-1185">Reference proteome</keyword>
<protein>
    <submittedName>
        <fullName evidence="3">BZIP domain-containing protein</fullName>
    </submittedName>
</protein>
<organism evidence="2 3">
    <name type="scientific">Strongyloides papillosus</name>
    <name type="common">Intestinal threadworm</name>
    <dbReference type="NCBI Taxonomy" id="174720"/>
    <lineage>
        <taxon>Eukaryota</taxon>
        <taxon>Metazoa</taxon>
        <taxon>Ecdysozoa</taxon>
        <taxon>Nematoda</taxon>
        <taxon>Chromadorea</taxon>
        <taxon>Rhabditida</taxon>
        <taxon>Tylenchina</taxon>
        <taxon>Panagrolaimomorpha</taxon>
        <taxon>Strongyloidoidea</taxon>
        <taxon>Strongyloididae</taxon>
        <taxon>Strongyloides</taxon>
    </lineage>
</organism>
<sequence length="77" mass="9324">TVQITEEELKMKAEATKKRRKEYRDRNRDKINRRKSEYNAKLRRLRQQNKIATQPTEEELAAKANAKAQRIKEKKRI</sequence>
<dbReference type="Proteomes" id="UP000046392">
    <property type="component" value="Unplaced"/>
</dbReference>
<evidence type="ECO:0000313" key="3">
    <source>
        <dbReference type="WBParaSite" id="SPAL_0001093700.1"/>
    </source>
</evidence>